<dbReference type="AlphaFoldDB" id="A0A8K2AGU2"/>
<comment type="caution">
    <text evidence="6">The sequence shown here is derived from an EMBL/GenBank/DDBJ whole genome shotgun (WGS) entry which is preliminary data.</text>
</comment>
<dbReference type="Pfam" id="PF13429">
    <property type="entry name" value="TPR_15"/>
    <property type="match status" value="1"/>
</dbReference>
<keyword evidence="1" id="KW-0677">Repeat</keyword>
<protein>
    <submittedName>
        <fullName evidence="6">Tetratricopeptide repeat protein</fullName>
    </submittedName>
</protein>
<evidence type="ECO:0000256" key="1">
    <source>
        <dbReference type="ARBA" id="ARBA00022737"/>
    </source>
</evidence>
<feature type="repeat" description="TPR" evidence="3">
    <location>
        <begin position="193"/>
        <end position="226"/>
    </location>
</feature>
<dbReference type="PROSITE" id="PS50005">
    <property type="entry name" value="TPR"/>
    <property type="match status" value="1"/>
</dbReference>
<accession>A0A8K2AGU2</accession>
<dbReference type="PANTHER" id="PTHR44943:SF8">
    <property type="entry name" value="TPR REPEAT-CONTAINING PROTEIN MJ0263"/>
    <property type="match status" value="1"/>
</dbReference>
<feature type="transmembrane region" description="Helical" evidence="5">
    <location>
        <begin position="7"/>
        <end position="34"/>
    </location>
</feature>
<keyword evidence="2 3" id="KW-0802">TPR repeat</keyword>
<dbReference type="Proteomes" id="UP000607397">
    <property type="component" value="Unassembled WGS sequence"/>
</dbReference>
<gene>
    <name evidence="6" type="ORF">GS597_02435</name>
</gene>
<evidence type="ECO:0000256" key="2">
    <source>
        <dbReference type="ARBA" id="ARBA00022803"/>
    </source>
</evidence>
<evidence type="ECO:0000313" key="7">
    <source>
        <dbReference type="Proteomes" id="UP000607397"/>
    </source>
</evidence>
<dbReference type="EMBL" id="WVIC01000003">
    <property type="protein sequence ID" value="NCJ05389.1"/>
    <property type="molecule type" value="Genomic_DNA"/>
</dbReference>
<feature type="region of interest" description="Disordered" evidence="4">
    <location>
        <begin position="265"/>
        <end position="289"/>
    </location>
</feature>
<organism evidence="6 7">
    <name type="scientific">Petrachloros mirabilis ULC683</name>
    <dbReference type="NCBI Taxonomy" id="2781853"/>
    <lineage>
        <taxon>Bacteria</taxon>
        <taxon>Bacillati</taxon>
        <taxon>Cyanobacteriota</taxon>
        <taxon>Cyanophyceae</taxon>
        <taxon>Synechococcales</taxon>
        <taxon>Petrachlorosaceae</taxon>
        <taxon>Petrachloros</taxon>
        <taxon>Petrachloros mirabilis</taxon>
    </lineage>
</organism>
<evidence type="ECO:0000313" key="6">
    <source>
        <dbReference type="EMBL" id="NCJ05389.1"/>
    </source>
</evidence>
<evidence type="ECO:0000256" key="5">
    <source>
        <dbReference type="SAM" id="Phobius"/>
    </source>
</evidence>
<dbReference type="PANTHER" id="PTHR44943">
    <property type="entry name" value="CELLULOSE SYNTHASE OPERON PROTEIN C"/>
    <property type="match status" value="1"/>
</dbReference>
<dbReference type="InterPro" id="IPR019734">
    <property type="entry name" value="TPR_rpt"/>
</dbReference>
<keyword evidence="5" id="KW-0812">Transmembrane</keyword>
<keyword evidence="7" id="KW-1185">Reference proteome</keyword>
<dbReference type="RefSeq" id="WP_161823859.1">
    <property type="nucleotide sequence ID" value="NZ_WVIC01000003.1"/>
</dbReference>
<proteinExistence type="predicted"/>
<dbReference type="InterPro" id="IPR051685">
    <property type="entry name" value="Ycf3/AcsC/BcsC/TPR_MFPF"/>
</dbReference>
<dbReference type="Gene3D" id="1.25.40.10">
    <property type="entry name" value="Tetratricopeptide repeat domain"/>
    <property type="match status" value="2"/>
</dbReference>
<dbReference type="SUPFAM" id="SSF48452">
    <property type="entry name" value="TPR-like"/>
    <property type="match status" value="1"/>
</dbReference>
<evidence type="ECO:0000256" key="4">
    <source>
        <dbReference type="SAM" id="MobiDB-lite"/>
    </source>
</evidence>
<keyword evidence="5" id="KW-0472">Membrane</keyword>
<reference evidence="6" key="1">
    <citation type="submission" date="2019-12" db="EMBL/GenBank/DDBJ databases">
        <title>High-Quality draft genome sequences of three cyanobacteria isolated from the limestone walls of the Old Cathedral of Coimbra.</title>
        <authorList>
            <person name="Tiago I."/>
            <person name="Soares F."/>
            <person name="Portugal A."/>
        </authorList>
    </citation>
    <scope>NUCLEOTIDE SEQUENCE [LARGE SCALE GENOMIC DNA]</scope>
    <source>
        <strain evidence="6">C</strain>
    </source>
</reference>
<dbReference type="SMART" id="SM00028">
    <property type="entry name" value="TPR"/>
    <property type="match status" value="3"/>
</dbReference>
<keyword evidence="5" id="KW-1133">Transmembrane helix</keyword>
<name>A0A8K2AGU2_9CYAN</name>
<sequence>MYKKSNRWIIIIFLGLSVVAFLGLSLVPLFGALLSNSNPSTPNEIASDSAPESPYKQIQDEAKGYELVLEREPENPTALRGLVEARLQLISVGLSDVQELLDPLDKLARLNPQQTQYTVLLAQVQQQAGDPEAAATSYRNILATQPGNLEALQGYVALLLQQQRPTYAIEVLQSTIETAPQANQLQPGSVNVPAIQLLKGQVYVAQQDYAQALELYDRLIAENPQDFRPVYAKAVVLKEQGQSDQAQALFSQAVALAPAQYKDQIQATAQQSAPATPPPATPSTEEGPE</sequence>
<dbReference type="InterPro" id="IPR011990">
    <property type="entry name" value="TPR-like_helical_dom_sf"/>
</dbReference>
<evidence type="ECO:0000256" key="3">
    <source>
        <dbReference type="PROSITE-ProRule" id="PRU00339"/>
    </source>
</evidence>